<name>A0AAW1Q5M3_9CHLO</name>
<dbReference type="Proteomes" id="UP001438707">
    <property type="component" value="Unassembled WGS sequence"/>
</dbReference>
<dbReference type="AlphaFoldDB" id="A0AAW1Q5M3"/>
<evidence type="ECO:0000313" key="2">
    <source>
        <dbReference type="Proteomes" id="UP001438707"/>
    </source>
</evidence>
<sequence length="246" mass="27510">MSTGQELTGLLFSEARVTGPRGFGYFRNADPNWFVWREHEVSPVDALVHKALFSPLITVWHLVAKSHPTGKWRYRGAFAREMAFSASQRGPVNGLLLRRLPAADMADPHLSLDEPLRLHLEYAAPVAPTSLGRARHSMVEMFNHVHGGDSSIVWSLQWFLEASNVLVWDHAIGRMGSSPLLDNLLIGPARPQDHGTPSPDGDDARLRRFLRAPVARHTEEAMWARWDALPHDIDPALACHSDDETL</sequence>
<organism evidence="1 2">
    <name type="scientific">Apatococcus lobatus</name>
    <dbReference type="NCBI Taxonomy" id="904363"/>
    <lineage>
        <taxon>Eukaryota</taxon>
        <taxon>Viridiplantae</taxon>
        <taxon>Chlorophyta</taxon>
        <taxon>core chlorophytes</taxon>
        <taxon>Trebouxiophyceae</taxon>
        <taxon>Chlorellales</taxon>
        <taxon>Chlorellaceae</taxon>
        <taxon>Apatococcus</taxon>
    </lineage>
</organism>
<dbReference type="EMBL" id="JALJOS010000091">
    <property type="protein sequence ID" value="KAK9816157.1"/>
    <property type="molecule type" value="Genomic_DNA"/>
</dbReference>
<evidence type="ECO:0000313" key="1">
    <source>
        <dbReference type="EMBL" id="KAK9816157.1"/>
    </source>
</evidence>
<gene>
    <name evidence="1" type="ORF">WJX74_009728</name>
</gene>
<accession>A0AAW1Q5M3</accession>
<comment type="caution">
    <text evidence="1">The sequence shown here is derived from an EMBL/GenBank/DDBJ whole genome shotgun (WGS) entry which is preliminary data.</text>
</comment>
<protein>
    <submittedName>
        <fullName evidence="1">Uncharacterized protein</fullName>
    </submittedName>
</protein>
<reference evidence="1 2" key="1">
    <citation type="journal article" date="2024" name="Nat. Commun.">
        <title>Phylogenomics reveals the evolutionary origins of lichenization in chlorophyte algae.</title>
        <authorList>
            <person name="Puginier C."/>
            <person name="Libourel C."/>
            <person name="Otte J."/>
            <person name="Skaloud P."/>
            <person name="Haon M."/>
            <person name="Grisel S."/>
            <person name="Petersen M."/>
            <person name="Berrin J.G."/>
            <person name="Delaux P.M."/>
            <person name="Dal Grande F."/>
            <person name="Keller J."/>
        </authorList>
    </citation>
    <scope>NUCLEOTIDE SEQUENCE [LARGE SCALE GENOMIC DNA]</scope>
    <source>
        <strain evidence="1 2">SAG 2145</strain>
    </source>
</reference>
<keyword evidence="2" id="KW-1185">Reference proteome</keyword>
<proteinExistence type="predicted"/>